<evidence type="ECO:0000256" key="1">
    <source>
        <dbReference type="ARBA" id="ARBA00022795"/>
    </source>
</evidence>
<keyword evidence="1" id="KW-1005">Bacterial flagellum biogenesis</keyword>
<name>A0A1M6AQ27_9FIRM</name>
<proteinExistence type="predicted"/>
<reference evidence="2 3" key="1">
    <citation type="submission" date="2016-11" db="EMBL/GenBank/DDBJ databases">
        <authorList>
            <person name="Jaros S."/>
            <person name="Januszkiewicz K."/>
            <person name="Wedrychowicz H."/>
        </authorList>
    </citation>
    <scope>NUCLEOTIDE SEQUENCE [LARGE SCALE GENOMIC DNA]</scope>
    <source>
        <strain evidence="2 3">DSM 19022</strain>
    </source>
</reference>
<dbReference type="RefSeq" id="WP_073023322.1">
    <property type="nucleotide sequence ID" value="NZ_FQZS01000003.1"/>
</dbReference>
<evidence type="ECO:0000313" key="2">
    <source>
        <dbReference type="EMBL" id="SHI38555.1"/>
    </source>
</evidence>
<dbReference type="EMBL" id="FQZS01000003">
    <property type="protein sequence ID" value="SHI38555.1"/>
    <property type="molecule type" value="Genomic_DNA"/>
</dbReference>
<dbReference type="Gene3D" id="1.20.58.300">
    <property type="entry name" value="FlgN-like"/>
    <property type="match status" value="1"/>
</dbReference>
<dbReference type="Proteomes" id="UP000184442">
    <property type="component" value="Unassembled WGS sequence"/>
</dbReference>
<keyword evidence="3" id="KW-1185">Reference proteome</keyword>
<dbReference type="InterPro" id="IPR007809">
    <property type="entry name" value="FlgN-like"/>
</dbReference>
<dbReference type="GO" id="GO:0044780">
    <property type="term" value="P:bacterial-type flagellum assembly"/>
    <property type="evidence" value="ECO:0007669"/>
    <property type="project" value="InterPro"/>
</dbReference>
<dbReference type="AlphaFoldDB" id="A0A1M6AQ27"/>
<dbReference type="SUPFAM" id="SSF140566">
    <property type="entry name" value="FlgN-like"/>
    <property type="match status" value="1"/>
</dbReference>
<evidence type="ECO:0000313" key="3">
    <source>
        <dbReference type="Proteomes" id="UP000184442"/>
    </source>
</evidence>
<dbReference type="InterPro" id="IPR036679">
    <property type="entry name" value="FlgN-like_sf"/>
</dbReference>
<organism evidence="2 3">
    <name type="scientific">Lutispora thermophila DSM 19022</name>
    <dbReference type="NCBI Taxonomy" id="1122184"/>
    <lineage>
        <taxon>Bacteria</taxon>
        <taxon>Bacillati</taxon>
        <taxon>Bacillota</taxon>
        <taxon>Clostridia</taxon>
        <taxon>Lutisporales</taxon>
        <taxon>Lutisporaceae</taxon>
        <taxon>Lutispora</taxon>
    </lineage>
</organism>
<gene>
    <name evidence="2" type="ORF">SAMN02745176_00052</name>
</gene>
<dbReference type="Pfam" id="PF05130">
    <property type="entry name" value="FlgN"/>
    <property type="match status" value="1"/>
</dbReference>
<protein>
    <submittedName>
        <fullName evidence="2">FlgN protein</fullName>
    </submittedName>
</protein>
<accession>A0A1M6AQ27</accession>
<dbReference type="OrthoDB" id="1680765at2"/>
<sequence>MDNIDKIILSLEKENNVYKELLSISKKKKDVIIDNKIDELDSIIKMEGNLVLEISKLEDEREKAVDELAKELGCDGKELSISYLCSKLEDRRVVDLKKIADNIGKTLSELKEINDLNGKLIEQSLEYVNFSINLVADIMEEQGSFRGNSLFDAKV</sequence>
<dbReference type="STRING" id="1122184.SAMN02745176_00052"/>